<dbReference type="Proteomes" id="UP000028924">
    <property type="component" value="Unassembled WGS sequence"/>
</dbReference>
<dbReference type="EMBL" id="KL662115">
    <property type="protein sequence ID" value="KFM25361.1"/>
    <property type="molecule type" value="Genomic_DNA"/>
</dbReference>
<protein>
    <submittedName>
        <fullName evidence="2">Uncharacterized protein</fullName>
    </submittedName>
</protein>
<dbReference type="OrthoDB" id="515023at2759"/>
<dbReference type="AlphaFoldDB" id="A0A087SI07"/>
<dbReference type="RefSeq" id="XP_011398254.1">
    <property type="nucleotide sequence ID" value="XM_011399952.1"/>
</dbReference>
<reference evidence="5" key="2">
    <citation type="journal article" date="2018" name="Algal Res.">
        <title>Characterization of plant carbon substrate utilization by Auxenochlorella protothecoides.</title>
        <authorList>
            <person name="Vogler B.W."/>
            <person name="Starkenburg S.R."/>
            <person name="Sudasinghe N."/>
            <person name="Schambach J.Y."/>
            <person name="Rollin J.A."/>
            <person name="Pattathil S."/>
            <person name="Barry A.N."/>
        </authorList>
    </citation>
    <scope>NUCLEOTIDE SEQUENCE [LARGE SCALE GENOMIC DNA]</scope>
    <source>
        <strain evidence="5">UTEX 25</strain>
    </source>
</reference>
<reference evidence="3" key="4">
    <citation type="submission" date="2018-11" db="EMBL/GenBank/DDBJ databases">
        <title>Characterization of plant carbon substrate utilization by Auxenochlorella protothecoides.</title>
        <authorList>
            <person name="Vogler B.W."/>
            <person name="Starkenburg S.R."/>
            <person name="Sudasinghe N."/>
            <person name="Schambach J.Y."/>
            <person name="Rollin J.A."/>
            <person name="Pattathil S."/>
            <person name="Barry A.N."/>
        </authorList>
    </citation>
    <scope>NUCLEOTIDE SEQUENCE [LARGE SCALE GENOMIC DNA]</scope>
    <source>
        <strain evidence="3">UTEX 25</strain>
    </source>
</reference>
<dbReference type="PANTHER" id="PTHR48163">
    <property type="entry name" value="BNAC02G25670D PROTEIN"/>
    <property type="match status" value="1"/>
</dbReference>
<evidence type="ECO:0000313" key="4">
    <source>
        <dbReference type="Proteomes" id="UP000028924"/>
    </source>
</evidence>
<evidence type="ECO:0000256" key="1">
    <source>
        <dbReference type="SAM" id="Coils"/>
    </source>
</evidence>
<gene>
    <name evidence="3" type="ORF">APUTEX25_000926</name>
    <name evidence="2" type="ORF">F751_0899</name>
</gene>
<accession>A0A087SI07</accession>
<reference evidence="3" key="3">
    <citation type="submission" date="2018-10" db="EMBL/GenBank/DDBJ databases">
        <authorList>
            <person name="Hovde B."/>
            <person name="Zhang X."/>
        </authorList>
    </citation>
    <scope>NUCLEOTIDE SEQUENCE [LARGE SCALE GENOMIC DNA]</scope>
    <source>
        <strain evidence="3">UTEX 25</strain>
    </source>
</reference>
<keyword evidence="4" id="KW-1185">Reference proteome</keyword>
<dbReference type="Proteomes" id="UP000279271">
    <property type="component" value="Unassembled WGS sequence"/>
</dbReference>
<name>A0A087SI07_AUXPR</name>
<dbReference type="GeneID" id="23612290"/>
<evidence type="ECO:0000313" key="3">
    <source>
        <dbReference type="EMBL" id="RMZ52807.1"/>
    </source>
</evidence>
<organism evidence="2 4">
    <name type="scientific">Auxenochlorella protothecoides</name>
    <name type="common">Green microalga</name>
    <name type="synonym">Chlorella protothecoides</name>
    <dbReference type="NCBI Taxonomy" id="3075"/>
    <lineage>
        <taxon>Eukaryota</taxon>
        <taxon>Viridiplantae</taxon>
        <taxon>Chlorophyta</taxon>
        <taxon>core chlorophytes</taxon>
        <taxon>Trebouxiophyceae</taxon>
        <taxon>Chlorellales</taxon>
        <taxon>Chlorellaceae</taxon>
        <taxon>Auxenochlorella</taxon>
    </lineage>
</organism>
<dbReference type="EMBL" id="QOKY01000202">
    <property type="protein sequence ID" value="RMZ52807.1"/>
    <property type="molecule type" value="Genomic_DNA"/>
</dbReference>
<evidence type="ECO:0000313" key="2">
    <source>
        <dbReference type="EMBL" id="KFM25361.1"/>
    </source>
</evidence>
<proteinExistence type="predicted"/>
<feature type="coiled-coil region" evidence="1">
    <location>
        <begin position="105"/>
        <end position="132"/>
    </location>
</feature>
<sequence length="229" mass="24133">MMRYSERDVVPPACPKTKLLPAARDELAARLLNEQRHALDLEEDLASLEGQRGGEGDGRAEGRVTAQSPAAVAPSKIVGLQERVAALKAGRDRLISALDTQAAEVERLQSLNAALAEALQASQRTAAEWERQALAGLEHAARLKDLLEESAAWSAGASPASPRSDAQQRLLEESAARAALEVQVQGLSATLAQAALASGQMERGVLPVLMHVEAELQCLLARGAGVEAG</sequence>
<reference evidence="2 4" key="1">
    <citation type="journal article" date="2014" name="BMC Genomics">
        <title>Oil accumulation mechanisms of the oleaginous microalga Chlorella protothecoides revealed through its genome, transcriptomes, and proteomes.</title>
        <authorList>
            <person name="Gao C."/>
            <person name="Wang Y."/>
            <person name="Shen Y."/>
            <person name="Yan D."/>
            <person name="He X."/>
            <person name="Dai J."/>
            <person name="Wu Q."/>
        </authorList>
    </citation>
    <scope>NUCLEOTIDE SEQUENCE [LARGE SCALE GENOMIC DNA]</scope>
    <source>
        <strain evidence="2 4">0710</strain>
    </source>
</reference>
<dbReference type="PANTHER" id="PTHR48163:SF2">
    <property type="entry name" value="EXPRESSED PROTEIN"/>
    <property type="match status" value="1"/>
</dbReference>
<dbReference type="STRING" id="3075.A0A087SI07"/>
<feature type="coiled-coil region" evidence="1">
    <location>
        <begin position="24"/>
        <end position="51"/>
    </location>
</feature>
<keyword evidence="1" id="KW-0175">Coiled coil</keyword>
<dbReference type="KEGG" id="apro:F751_0899"/>
<evidence type="ECO:0000313" key="5">
    <source>
        <dbReference type="Proteomes" id="UP000279271"/>
    </source>
</evidence>